<dbReference type="EMBL" id="KI894028">
    <property type="protein sequence ID" value="OBR87633.1"/>
    <property type="molecule type" value="Genomic_DNA"/>
</dbReference>
<evidence type="ECO:0000313" key="4">
    <source>
        <dbReference type="EMBL" id="WWC59465.1"/>
    </source>
</evidence>
<dbReference type="KEGG" id="kdj:28965540"/>
<gene>
    <name evidence="3" type="ORF">I303_01841</name>
    <name evidence="4" type="ORF">I303_102021</name>
</gene>
<reference evidence="4" key="2">
    <citation type="submission" date="2013-07" db="EMBL/GenBank/DDBJ databases">
        <authorList>
            <consortium name="The Broad Institute Genome Sequencing Platform"/>
            <person name="Cuomo C."/>
            <person name="Litvintseva A."/>
            <person name="Chen Y."/>
            <person name="Heitman J."/>
            <person name="Sun S."/>
            <person name="Springer D."/>
            <person name="Dromer F."/>
            <person name="Young S.K."/>
            <person name="Zeng Q."/>
            <person name="Gargeya S."/>
            <person name="Fitzgerald M."/>
            <person name="Abouelleil A."/>
            <person name="Alvarado L."/>
            <person name="Berlin A.M."/>
            <person name="Chapman S.B."/>
            <person name="Dewar J."/>
            <person name="Goldberg J."/>
            <person name="Griggs A."/>
            <person name="Gujja S."/>
            <person name="Hansen M."/>
            <person name="Howarth C."/>
            <person name="Imamovic A."/>
            <person name="Larimer J."/>
            <person name="McCowan C."/>
            <person name="Murphy C."/>
            <person name="Pearson M."/>
            <person name="Priest M."/>
            <person name="Roberts A."/>
            <person name="Saif S."/>
            <person name="Shea T."/>
            <person name="Sykes S."/>
            <person name="Wortman J."/>
            <person name="Nusbaum C."/>
            <person name="Birren B."/>
        </authorList>
    </citation>
    <scope>NUCLEOTIDE SEQUENCE</scope>
    <source>
        <strain evidence="4">CBS 10117</strain>
    </source>
</reference>
<dbReference type="Gene3D" id="1.20.1280.50">
    <property type="match status" value="1"/>
</dbReference>
<keyword evidence="5" id="KW-1185">Reference proteome</keyword>
<evidence type="ECO:0000256" key="1">
    <source>
        <dbReference type="SAM" id="MobiDB-lite"/>
    </source>
</evidence>
<dbReference type="Pfam" id="PF12937">
    <property type="entry name" value="F-box-like"/>
    <property type="match status" value="1"/>
</dbReference>
<dbReference type="VEuPathDB" id="FungiDB:I303_01841"/>
<dbReference type="SUPFAM" id="SSF81383">
    <property type="entry name" value="F-box domain"/>
    <property type="match status" value="1"/>
</dbReference>
<protein>
    <recommendedName>
        <fullName evidence="2">F-box domain-containing protein</fullName>
    </recommendedName>
</protein>
<dbReference type="Proteomes" id="UP000078595">
    <property type="component" value="Chromosome 2"/>
</dbReference>
<dbReference type="CDD" id="cd09917">
    <property type="entry name" value="F-box_SF"/>
    <property type="match status" value="1"/>
</dbReference>
<evidence type="ECO:0000259" key="2">
    <source>
        <dbReference type="PROSITE" id="PS50181"/>
    </source>
</evidence>
<feature type="region of interest" description="Disordered" evidence="1">
    <location>
        <begin position="1"/>
        <end position="36"/>
    </location>
</feature>
<dbReference type="EMBL" id="CP144531">
    <property type="protein sequence ID" value="WWC59465.1"/>
    <property type="molecule type" value="Genomic_DNA"/>
</dbReference>
<dbReference type="InterPro" id="IPR001810">
    <property type="entry name" value="F-box_dom"/>
</dbReference>
<evidence type="ECO:0000313" key="5">
    <source>
        <dbReference type="Proteomes" id="UP000078595"/>
    </source>
</evidence>
<feature type="compositionally biased region" description="Basic residues" evidence="1">
    <location>
        <begin position="1"/>
        <end position="18"/>
    </location>
</feature>
<reference evidence="4" key="3">
    <citation type="submission" date="2024-02" db="EMBL/GenBank/DDBJ databases">
        <title>Comparative genomics of Cryptococcus and Kwoniella reveals pathogenesis evolution and contrasting modes of karyotype evolution via chromosome fusion or intercentromeric recombination.</title>
        <authorList>
            <person name="Coelho M.A."/>
            <person name="David-Palma M."/>
            <person name="Shea T."/>
            <person name="Bowers K."/>
            <person name="McGinley-Smith S."/>
            <person name="Mohammad A.W."/>
            <person name="Gnirke A."/>
            <person name="Yurkov A.M."/>
            <person name="Nowrousian M."/>
            <person name="Sun S."/>
            <person name="Cuomo C.A."/>
            <person name="Heitman J."/>
        </authorList>
    </citation>
    <scope>NUCLEOTIDE SEQUENCE</scope>
    <source>
        <strain evidence="4">CBS 10117</strain>
    </source>
</reference>
<reference evidence="3" key="1">
    <citation type="submission" date="2013-07" db="EMBL/GenBank/DDBJ databases">
        <title>The Genome Sequence of Cryptococcus dejecticola CBS10117.</title>
        <authorList>
            <consortium name="The Broad Institute Genome Sequencing Platform"/>
            <person name="Cuomo C."/>
            <person name="Litvintseva A."/>
            <person name="Chen Y."/>
            <person name="Heitman J."/>
            <person name="Sun S."/>
            <person name="Springer D."/>
            <person name="Dromer F."/>
            <person name="Young S.K."/>
            <person name="Zeng Q."/>
            <person name="Gargeya S."/>
            <person name="Fitzgerald M."/>
            <person name="Abouelleil A."/>
            <person name="Alvarado L."/>
            <person name="Berlin A.M."/>
            <person name="Chapman S.B."/>
            <person name="Dewar J."/>
            <person name="Goldberg J."/>
            <person name="Griggs A."/>
            <person name="Gujja S."/>
            <person name="Hansen M."/>
            <person name="Howarth C."/>
            <person name="Imamovic A."/>
            <person name="Larimer J."/>
            <person name="McCowan C."/>
            <person name="Murphy C."/>
            <person name="Pearson M."/>
            <person name="Priest M."/>
            <person name="Roberts A."/>
            <person name="Saif S."/>
            <person name="Shea T."/>
            <person name="Sykes S."/>
            <person name="Wortman J."/>
            <person name="Nusbaum C."/>
            <person name="Birren B."/>
        </authorList>
    </citation>
    <scope>NUCLEOTIDE SEQUENCE [LARGE SCALE GENOMIC DNA]</scope>
    <source>
        <strain evidence="3">CBS 10117</strain>
    </source>
</reference>
<dbReference type="PROSITE" id="PS50181">
    <property type="entry name" value="FBOX"/>
    <property type="match status" value="1"/>
</dbReference>
<dbReference type="SMART" id="SM00256">
    <property type="entry name" value="FBOX"/>
    <property type="match status" value="1"/>
</dbReference>
<dbReference type="GeneID" id="28965540"/>
<dbReference type="AlphaFoldDB" id="A0A1A6AC65"/>
<accession>A0A1A6AC65</accession>
<name>A0A1A6AC65_9TREE</name>
<organism evidence="3">
    <name type="scientific">Kwoniella dejecticola CBS 10117</name>
    <dbReference type="NCBI Taxonomy" id="1296121"/>
    <lineage>
        <taxon>Eukaryota</taxon>
        <taxon>Fungi</taxon>
        <taxon>Dikarya</taxon>
        <taxon>Basidiomycota</taxon>
        <taxon>Agaricomycotina</taxon>
        <taxon>Tremellomycetes</taxon>
        <taxon>Tremellales</taxon>
        <taxon>Cryptococcaceae</taxon>
        <taxon>Kwoniella</taxon>
    </lineage>
</organism>
<dbReference type="OrthoDB" id="2432222at2759"/>
<dbReference type="InterPro" id="IPR036047">
    <property type="entry name" value="F-box-like_dom_sf"/>
</dbReference>
<sequence length="401" mass="45370">MAPSKKKSKIRKSSRKLKSVFAEGVNGGSSSSGSTLTKQVSELQLIRTPPSAQITDLPDELIHHIFSYFSSDTTSLLKCSTVSRQWHQAASSSIWQHLTLTPWSKEKDENGAPLANDAHQYFGQIATTQRSQRSTTDQVRKFTLHHHTSEWCKAGKGQRSSTFKLPNLDILEIYFDGRWKFPRLHAKPDSPTSKTRYTGGDCRLLQDIYPRIIVFKCCTAHCHPLCVPGLPTSLFRHVEELIFVSSDVEHIKPGKQILGAPEFPLGQLKSITWIFAPEWNNFAGTSNLSPSLKFIAQCLFPMLFTHPQTSDLPITIVNPAQQSCQAYTTREAIEMIKSDLTKQATKVGFSETDIVRRLSEVSLVSMKAWAMSEDKWEGTLEKGDVLRWSNRIERMVRWNFQ</sequence>
<proteinExistence type="predicted"/>
<dbReference type="RefSeq" id="XP_018265475.1">
    <property type="nucleotide sequence ID" value="XM_018405194.1"/>
</dbReference>
<feature type="domain" description="F-box" evidence="2">
    <location>
        <begin position="51"/>
        <end position="98"/>
    </location>
</feature>
<evidence type="ECO:0000313" key="3">
    <source>
        <dbReference type="EMBL" id="OBR87633.1"/>
    </source>
</evidence>